<dbReference type="EMBL" id="MTKT01006319">
    <property type="protein sequence ID" value="OWM62951.1"/>
    <property type="molecule type" value="Genomic_DNA"/>
</dbReference>
<evidence type="ECO:0000259" key="1">
    <source>
        <dbReference type="Pfam" id="PF00646"/>
    </source>
</evidence>
<dbReference type="PANTHER" id="PTHR34145">
    <property type="entry name" value="OS02G0105600 PROTEIN"/>
    <property type="match status" value="1"/>
</dbReference>
<dbReference type="SUPFAM" id="SSF81383">
    <property type="entry name" value="F-box domain"/>
    <property type="match status" value="1"/>
</dbReference>
<reference evidence="4" key="1">
    <citation type="journal article" date="2017" name="Plant J.">
        <title>The pomegranate (Punica granatum L.) genome and the genomics of punicalagin biosynthesis.</title>
        <authorList>
            <person name="Qin G."/>
            <person name="Xu C."/>
            <person name="Ming R."/>
            <person name="Tang H."/>
            <person name="Guyot R."/>
            <person name="Kramer E.M."/>
            <person name="Hu Y."/>
            <person name="Yi X."/>
            <person name="Qi Y."/>
            <person name="Xu X."/>
            <person name="Gao Z."/>
            <person name="Pan H."/>
            <person name="Jian J."/>
            <person name="Tian Y."/>
            <person name="Yue Z."/>
            <person name="Xu Y."/>
        </authorList>
    </citation>
    <scope>NUCLEOTIDE SEQUENCE [LARGE SCALE GENOMIC DNA]</scope>
    <source>
        <strain evidence="4">cv. Dabenzi</strain>
    </source>
</reference>
<keyword evidence="5" id="KW-1185">Reference proteome</keyword>
<proteinExistence type="predicted"/>
<dbReference type="InterPro" id="IPR001810">
    <property type="entry name" value="F-box_dom"/>
</dbReference>
<evidence type="ECO:0000313" key="6">
    <source>
        <dbReference type="RefSeq" id="XP_031405393.1"/>
    </source>
</evidence>
<evidence type="ECO:0000313" key="4">
    <source>
        <dbReference type="Proteomes" id="UP000197138"/>
    </source>
</evidence>
<dbReference type="GeneID" id="116214198"/>
<dbReference type="Proteomes" id="UP000197138">
    <property type="component" value="Unassembled WGS sequence"/>
</dbReference>
<dbReference type="RefSeq" id="XP_031405393.1">
    <property type="nucleotide sequence ID" value="XM_031549533.1"/>
</dbReference>
<sequence length="530" mass="60667">MEGCFGRKAREATAADMDADRISSLPDEVKHHILSLIPNIKEVVKISSLSKSWLRTWRSFQITDFDQHLILPDESSDRFIRFVDDYLMRSHEMPRFRLSARATPEMAPHVDRWLGISLDYHVKELSVNIFKVRQIPGKFLYSIPARVLSAGFMKSLTLDGAVKIDGISTVNLPSLLSLHLSHSHIDNQMFRRLLGGCPFIEDLSVFCCSPLSEIKVLNLNHLKRMKMTSMRPDLKVVGIEAPGLERFCMTYYFETVHLTIHVSPSVRCLEFTGLYKTDEWFCQFLSELPLLESLTLNGCRLLERIWISNPLLKKILIMNCDDLLDITIDTPKLSSFSYEAETTLPSIWTKNHGLGCAVGFRFYFWREPTTLWFQELQNFLTEWSTAFRCPELTVHLYQKRDEGLKDEVNKNVALSAPGILHLKLLVLGPPQSSYPLILDGLFSTCHPATFIVRARYPLLEFICEALANREENGDGSLGDVECWKHELKDVKIESFEGNQHGLPLDQGTIHGLLPVISTWNTVCFRMQWGD</sequence>
<dbReference type="Pfam" id="PF00646">
    <property type="entry name" value="F-box"/>
    <property type="match status" value="1"/>
</dbReference>
<dbReference type="InterPro" id="IPR055357">
    <property type="entry name" value="LRR_At1g61320_AtMIF1"/>
</dbReference>
<dbReference type="SUPFAM" id="SSF52058">
    <property type="entry name" value="L domain-like"/>
    <property type="match status" value="1"/>
</dbReference>
<reference evidence="6" key="4">
    <citation type="submission" date="2025-04" db="UniProtKB">
        <authorList>
            <consortium name="RefSeq"/>
        </authorList>
    </citation>
    <scope>IDENTIFICATION</scope>
    <source>
        <tissue evidence="6">Leaf</tissue>
    </source>
</reference>
<dbReference type="InterPro" id="IPR032675">
    <property type="entry name" value="LRR_dom_sf"/>
</dbReference>
<dbReference type="Gene3D" id="3.80.10.10">
    <property type="entry name" value="Ribonuclease Inhibitor"/>
    <property type="match status" value="1"/>
</dbReference>
<dbReference type="Pfam" id="PF23622">
    <property type="entry name" value="LRR_At1g61320_AtMIF1"/>
    <property type="match status" value="1"/>
</dbReference>
<dbReference type="Proteomes" id="UP000515151">
    <property type="component" value="Chromosome 7"/>
</dbReference>
<organism evidence="3 4">
    <name type="scientific">Punica granatum</name>
    <name type="common">Pomegranate</name>
    <dbReference type="NCBI Taxonomy" id="22663"/>
    <lineage>
        <taxon>Eukaryota</taxon>
        <taxon>Viridiplantae</taxon>
        <taxon>Streptophyta</taxon>
        <taxon>Embryophyta</taxon>
        <taxon>Tracheophyta</taxon>
        <taxon>Spermatophyta</taxon>
        <taxon>Magnoliopsida</taxon>
        <taxon>eudicotyledons</taxon>
        <taxon>Gunneridae</taxon>
        <taxon>Pentapetalae</taxon>
        <taxon>rosids</taxon>
        <taxon>malvids</taxon>
        <taxon>Myrtales</taxon>
        <taxon>Lythraceae</taxon>
        <taxon>Punica</taxon>
    </lineage>
</organism>
<dbReference type="InterPro" id="IPR036047">
    <property type="entry name" value="F-box-like_dom_sf"/>
</dbReference>
<protein>
    <submittedName>
        <fullName evidence="6">Uncharacterized protein LOC116214198 isoform X1</fullName>
    </submittedName>
</protein>
<reference evidence="5" key="3">
    <citation type="journal article" date="2020" name="Plant Biotechnol. J.">
        <title>The pomegranate (Punica granatum L.) draft genome dissects genetic divergence between soft- and hard-seeded cultivars.</title>
        <authorList>
            <person name="Luo X."/>
            <person name="Li H."/>
            <person name="Wu Z."/>
            <person name="Yao W."/>
            <person name="Zhao P."/>
            <person name="Cao D."/>
            <person name="Yu H."/>
            <person name="Li K."/>
            <person name="Poudel K."/>
            <person name="Zhao D."/>
            <person name="Zhang F."/>
            <person name="Xia X."/>
            <person name="Chen L."/>
            <person name="Wang Q."/>
            <person name="Jing D."/>
            <person name="Cao S."/>
        </authorList>
    </citation>
    <scope>NUCLEOTIDE SEQUENCE [LARGE SCALE GENOMIC DNA]</scope>
</reference>
<dbReference type="OrthoDB" id="612216at2759"/>
<accession>A0A218VSG0</accession>
<gene>
    <name evidence="6" type="primary">LOC116214198</name>
    <name evidence="3" type="ORF">CDL15_Pgr020245</name>
</gene>
<feature type="domain" description="F-box" evidence="1">
    <location>
        <begin position="22"/>
        <end position="62"/>
    </location>
</feature>
<evidence type="ECO:0000313" key="5">
    <source>
        <dbReference type="Proteomes" id="UP000515151"/>
    </source>
</evidence>
<evidence type="ECO:0000313" key="3">
    <source>
        <dbReference type="EMBL" id="OWM62951.1"/>
    </source>
</evidence>
<name>A0A218VSG0_PUNGR</name>
<feature type="domain" description="At1g61320/AtMIF1 LRR" evidence="2">
    <location>
        <begin position="106"/>
        <end position="267"/>
    </location>
</feature>
<dbReference type="InterPro" id="IPR053772">
    <property type="entry name" value="At1g61320/At1g61330-like"/>
</dbReference>
<dbReference type="AlphaFoldDB" id="A0A218VSG0"/>
<evidence type="ECO:0000259" key="2">
    <source>
        <dbReference type="Pfam" id="PF23622"/>
    </source>
</evidence>
<reference evidence="3" key="2">
    <citation type="submission" date="2017-06" db="EMBL/GenBank/DDBJ databases">
        <title>The pomegranate genome and the genomics of punicalagin biosynthesis.</title>
        <authorList>
            <person name="Xu C."/>
        </authorList>
    </citation>
    <scope>NUCLEOTIDE SEQUENCE [LARGE SCALE GENOMIC DNA]</scope>
    <source>
        <tissue evidence="3">Fresh leaf</tissue>
    </source>
</reference>